<proteinExistence type="predicted"/>
<dbReference type="EMBL" id="CP069188">
    <property type="protein sequence ID" value="QRV16924.1"/>
    <property type="molecule type" value="Genomic_DNA"/>
</dbReference>
<organism evidence="1 2">
    <name type="scientific">Haloterrigena salifodinae</name>
    <dbReference type="NCBI Taxonomy" id="2675099"/>
    <lineage>
        <taxon>Archaea</taxon>
        <taxon>Methanobacteriati</taxon>
        <taxon>Methanobacteriota</taxon>
        <taxon>Stenosarchaea group</taxon>
        <taxon>Halobacteria</taxon>
        <taxon>Halobacteriales</taxon>
        <taxon>Natrialbaceae</taxon>
        <taxon>Haloterrigena</taxon>
    </lineage>
</organism>
<reference evidence="1 2" key="1">
    <citation type="submission" date="2021-01" db="EMBL/GenBank/DDBJ databases">
        <title>Genome Sequence and Methylation Pattern of Haloterrigena salifodinae BOL5-1, An Extremely Halophilic Archaeon from a Bolivian Salt Mine.</title>
        <authorList>
            <person name="DasSarma P."/>
            <person name="Anton B.P."/>
            <person name="DasSarma S.L."/>
            <person name="von Ehrenheim H.A.L."/>
            <person name="Martinez F.L."/>
            <person name="Guzman D."/>
            <person name="Roberts R.J."/>
            <person name="DasSarma S."/>
        </authorList>
    </citation>
    <scope>NUCLEOTIDE SEQUENCE [LARGE SCALE GENOMIC DNA]</scope>
    <source>
        <strain evidence="1 2">BOL5-1</strain>
    </source>
</reference>
<protein>
    <submittedName>
        <fullName evidence="1">Uncharacterized protein</fullName>
    </submittedName>
</protein>
<accession>A0A8T8E4Y2</accession>
<gene>
    <name evidence="1" type="ORF">JMJ58_08690</name>
</gene>
<evidence type="ECO:0000313" key="1">
    <source>
        <dbReference type="EMBL" id="QRV16924.1"/>
    </source>
</evidence>
<sequence length="51" mass="5586">MIDTMEPLAVRVETTRDLTLTLKSGANERTLEFSAGESNRTVARCDRGSDA</sequence>
<dbReference type="GeneID" id="62875196"/>
<name>A0A8T8E4Y2_9EURY</name>
<dbReference type="KEGG" id="hsal:JMJ58_08690"/>
<dbReference type="RefSeq" id="WP_164722068.1">
    <property type="nucleotide sequence ID" value="NZ_CP069188.1"/>
</dbReference>
<dbReference type="OrthoDB" id="227610at2157"/>
<keyword evidence="2" id="KW-1185">Reference proteome</keyword>
<dbReference type="AlphaFoldDB" id="A0A8T8E4Y2"/>
<evidence type="ECO:0000313" key="2">
    <source>
        <dbReference type="Proteomes" id="UP000637819"/>
    </source>
</evidence>
<dbReference type="Proteomes" id="UP000637819">
    <property type="component" value="Chromosome"/>
</dbReference>